<keyword evidence="3" id="KW-1185">Reference proteome</keyword>
<evidence type="ECO:0000259" key="1">
    <source>
        <dbReference type="PROSITE" id="PS50113"/>
    </source>
</evidence>
<dbReference type="SUPFAM" id="SSF47384">
    <property type="entry name" value="Homodimeric domain of signal transducing histidine kinase"/>
    <property type="match status" value="1"/>
</dbReference>
<feature type="domain" description="PAC" evidence="1">
    <location>
        <begin position="1"/>
        <end position="23"/>
    </location>
</feature>
<dbReference type="AlphaFoldDB" id="A0AAX4FXU0"/>
<protein>
    <recommendedName>
        <fullName evidence="1">PAC domain-containing protein</fullName>
    </recommendedName>
</protein>
<dbReference type="Pfam" id="PF00512">
    <property type="entry name" value="HisKA"/>
    <property type="match status" value="1"/>
</dbReference>
<dbReference type="Gene3D" id="1.10.287.130">
    <property type="match status" value="1"/>
</dbReference>
<reference evidence="2 3" key="1">
    <citation type="submission" date="2023-10" db="EMBL/GenBank/DDBJ databases">
        <title>The complete genome sequence of Methanoculleus receptaculi DSM 18860.</title>
        <authorList>
            <person name="Lai S.-J."/>
            <person name="You Y.-T."/>
            <person name="Chen S.-C."/>
        </authorList>
    </citation>
    <scope>NUCLEOTIDE SEQUENCE [LARGE SCALE GENOMIC DNA]</scope>
    <source>
        <strain evidence="2 3">DSM 18860</strain>
    </source>
</reference>
<name>A0AAX4FXU0_9EURY</name>
<dbReference type="GeneID" id="85731937"/>
<proteinExistence type="predicted"/>
<dbReference type="RefSeq" id="WP_318622540.1">
    <property type="nucleotide sequence ID" value="NZ_CP137642.1"/>
</dbReference>
<dbReference type="InterPro" id="IPR003661">
    <property type="entry name" value="HisK_dim/P_dom"/>
</dbReference>
<organism evidence="2 3">
    <name type="scientific">Methanoculleus receptaculi</name>
    <dbReference type="NCBI Taxonomy" id="394967"/>
    <lineage>
        <taxon>Archaea</taxon>
        <taxon>Methanobacteriati</taxon>
        <taxon>Methanobacteriota</taxon>
        <taxon>Stenosarchaea group</taxon>
        <taxon>Methanomicrobia</taxon>
        <taxon>Methanomicrobiales</taxon>
        <taxon>Methanomicrobiaceae</taxon>
        <taxon>Methanoculleus</taxon>
    </lineage>
</organism>
<dbReference type="InterPro" id="IPR000700">
    <property type="entry name" value="PAS-assoc_C"/>
</dbReference>
<gene>
    <name evidence="2" type="ORF">R6Y96_02230</name>
</gene>
<evidence type="ECO:0000313" key="2">
    <source>
        <dbReference type="EMBL" id="WOX58719.1"/>
    </source>
</evidence>
<evidence type="ECO:0000313" key="3">
    <source>
        <dbReference type="Proteomes" id="UP001305652"/>
    </source>
</evidence>
<dbReference type="PROSITE" id="PS50113">
    <property type="entry name" value="PAC"/>
    <property type="match status" value="1"/>
</dbReference>
<dbReference type="EMBL" id="CP137642">
    <property type="protein sequence ID" value="WOX58719.1"/>
    <property type="molecule type" value="Genomic_DNA"/>
</dbReference>
<dbReference type="GO" id="GO:0000155">
    <property type="term" value="F:phosphorelay sensor kinase activity"/>
    <property type="evidence" value="ECO:0007669"/>
    <property type="project" value="InterPro"/>
</dbReference>
<dbReference type="KEGG" id="mrc:R6Y96_02230"/>
<accession>A0AAX4FXU0</accession>
<sequence>MAGVQAVGRDITERKQTEQLNRQAFEQIERNIEQFAALGDHIRQPLQVILGMADLADDPKTSAVIHDQVERINEYIRQLDLGWVESREVRAFLRRHDRE</sequence>
<dbReference type="Proteomes" id="UP001305652">
    <property type="component" value="Chromosome"/>
</dbReference>
<dbReference type="SMART" id="SM00388">
    <property type="entry name" value="HisKA"/>
    <property type="match status" value="1"/>
</dbReference>
<dbReference type="InterPro" id="IPR036097">
    <property type="entry name" value="HisK_dim/P_sf"/>
</dbReference>